<feature type="chain" id="PRO_5044553384" evidence="2">
    <location>
        <begin position="19"/>
        <end position="102"/>
    </location>
</feature>
<evidence type="ECO:0000256" key="1">
    <source>
        <dbReference type="SAM" id="Phobius"/>
    </source>
</evidence>
<dbReference type="Proteomes" id="UP000050794">
    <property type="component" value="Unassembled WGS sequence"/>
</dbReference>
<dbReference type="WBParaSite" id="TCNE_0001156101-mRNA-1">
    <property type="protein sequence ID" value="TCNE_0001156101-mRNA-1"/>
    <property type="gene ID" value="TCNE_0001156101"/>
</dbReference>
<evidence type="ECO:0000313" key="4">
    <source>
        <dbReference type="Proteomes" id="UP000050794"/>
    </source>
</evidence>
<feature type="transmembrane region" description="Helical" evidence="1">
    <location>
        <begin position="79"/>
        <end position="98"/>
    </location>
</feature>
<accession>A0A183USU1</accession>
<evidence type="ECO:0000313" key="5">
    <source>
        <dbReference type="WBParaSite" id="TCNE_0001156101-mRNA-1"/>
    </source>
</evidence>
<evidence type="ECO:0000313" key="3">
    <source>
        <dbReference type="EMBL" id="VDM42882.1"/>
    </source>
</evidence>
<feature type="signal peptide" evidence="2">
    <location>
        <begin position="1"/>
        <end position="18"/>
    </location>
</feature>
<reference evidence="5" key="1">
    <citation type="submission" date="2016-06" db="UniProtKB">
        <authorList>
            <consortium name="WormBaseParasite"/>
        </authorList>
    </citation>
    <scope>IDENTIFICATION</scope>
</reference>
<proteinExistence type="predicted"/>
<reference evidence="3 4" key="2">
    <citation type="submission" date="2018-11" db="EMBL/GenBank/DDBJ databases">
        <authorList>
            <consortium name="Pathogen Informatics"/>
        </authorList>
    </citation>
    <scope>NUCLEOTIDE SEQUENCE [LARGE SCALE GENOMIC DNA]</scope>
</reference>
<keyword evidence="4" id="KW-1185">Reference proteome</keyword>
<evidence type="ECO:0000256" key="2">
    <source>
        <dbReference type="SAM" id="SignalP"/>
    </source>
</evidence>
<dbReference type="EMBL" id="UYWY01020905">
    <property type="protein sequence ID" value="VDM42882.1"/>
    <property type="molecule type" value="Genomic_DNA"/>
</dbReference>
<keyword evidence="2" id="KW-0732">Signal</keyword>
<protein>
    <submittedName>
        <fullName evidence="5">Secreted protein</fullName>
    </submittedName>
</protein>
<gene>
    <name evidence="3" type="ORF">TCNE_LOCUS11561</name>
</gene>
<organism evidence="4 5">
    <name type="scientific">Toxocara canis</name>
    <name type="common">Canine roundworm</name>
    <dbReference type="NCBI Taxonomy" id="6265"/>
    <lineage>
        <taxon>Eukaryota</taxon>
        <taxon>Metazoa</taxon>
        <taxon>Ecdysozoa</taxon>
        <taxon>Nematoda</taxon>
        <taxon>Chromadorea</taxon>
        <taxon>Rhabditida</taxon>
        <taxon>Spirurina</taxon>
        <taxon>Ascaridomorpha</taxon>
        <taxon>Ascaridoidea</taxon>
        <taxon>Toxocaridae</taxon>
        <taxon>Toxocara</taxon>
    </lineage>
</organism>
<sequence>MFGSVLLLYALACHYVAAVKETVPAVRVVRFQVDYPNASLASINKYVKWNAIMRNSVLASLRFVNKHWLICGGSESEKFALFLTFVPFAFIFFSITGFSKCE</sequence>
<name>A0A183USU1_TOXCA</name>
<keyword evidence="1" id="KW-0472">Membrane</keyword>
<dbReference type="AlphaFoldDB" id="A0A183USU1"/>
<keyword evidence="1" id="KW-1133">Transmembrane helix</keyword>
<keyword evidence="1" id="KW-0812">Transmembrane</keyword>